<feature type="coiled-coil region" evidence="1">
    <location>
        <begin position="1"/>
        <end position="45"/>
    </location>
</feature>
<proteinExistence type="predicted"/>
<reference evidence="2 3" key="1">
    <citation type="submission" date="2016-08" db="EMBL/GenBank/DDBJ databases">
        <title>A new outlook on sporulation: Clostridium algidixylanolyticum.</title>
        <authorList>
            <person name="Poppleton D.I."/>
            <person name="Gribaldo S."/>
        </authorList>
    </citation>
    <scope>NUCLEOTIDE SEQUENCE [LARGE SCALE GENOMIC DNA]</scope>
    <source>
        <strain evidence="2 3">SPL73</strain>
    </source>
</reference>
<protein>
    <submittedName>
        <fullName evidence="2">Uncharacterized protein</fullName>
    </submittedName>
</protein>
<evidence type="ECO:0000256" key="1">
    <source>
        <dbReference type="SAM" id="Coils"/>
    </source>
</evidence>
<evidence type="ECO:0000313" key="2">
    <source>
        <dbReference type="EMBL" id="RKD33998.1"/>
    </source>
</evidence>
<organism evidence="2 3">
    <name type="scientific">Lacrimispora algidixylanolytica</name>
    <dbReference type="NCBI Taxonomy" id="94868"/>
    <lineage>
        <taxon>Bacteria</taxon>
        <taxon>Bacillati</taxon>
        <taxon>Bacillota</taxon>
        <taxon>Clostridia</taxon>
        <taxon>Lachnospirales</taxon>
        <taxon>Lachnospiraceae</taxon>
        <taxon>Lacrimispora</taxon>
    </lineage>
</organism>
<gene>
    <name evidence="2" type="ORF">BET01_12600</name>
</gene>
<accession>A0A419T947</accession>
<dbReference type="Proteomes" id="UP000284277">
    <property type="component" value="Unassembled WGS sequence"/>
</dbReference>
<sequence>MAYYDEQLQLLQQQIAQKRREESKLKELNKQREVLSARVSEFQKNKLDQQADVDQLEGHSLAAFFYAVIGKKEERLDKEREEAYAAKVKYDVSARELSSVEEDILRSEAELNRRKGSEQQYERMLRDKVEEIKFRGSDEAEEIFQAEERIAYIENQLKEINEALAAGEKALSIIDHVLSNLDSAEGWGTWDLMGGGLISGMAKHSHLDEAQKLVEDLQVQLRRFKTELTDVTIDADIQVSIDGFLYFADYFFDGLFADWAVLDKINQSQAKVKDTKDQMISVLYHLKTISSTSKAEMESEKVKLNDLVVKTIIDK</sequence>
<dbReference type="AlphaFoldDB" id="A0A419T947"/>
<name>A0A419T947_9FIRM</name>
<evidence type="ECO:0000313" key="3">
    <source>
        <dbReference type="Proteomes" id="UP000284277"/>
    </source>
</evidence>
<dbReference type="OrthoDB" id="3540923at2"/>
<keyword evidence="3" id="KW-1185">Reference proteome</keyword>
<keyword evidence="1" id="KW-0175">Coiled coil</keyword>
<dbReference type="EMBL" id="MCIA01000003">
    <property type="protein sequence ID" value="RKD33998.1"/>
    <property type="molecule type" value="Genomic_DNA"/>
</dbReference>
<dbReference type="RefSeq" id="WP_120195428.1">
    <property type="nucleotide sequence ID" value="NZ_MCIA01000003.1"/>
</dbReference>
<comment type="caution">
    <text evidence="2">The sequence shown here is derived from an EMBL/GenBank/DDBJ whole genome shotgun (WGS) entry which is preliminary data.</text>
</comment>